<feature type="compositionally biased region" description="Basic and acidic residues" evidence="6">
    <location>
        <begin position="401"/>
        <end position="412"/>
    </location>
</feature>
<feature type="domain" description="C2H2-type" evidence="7">
    <location>
        <begin position="465"/>
        <end position="492"/>
    </location>
</feature>
<evidence type="ECO:0000259" key="7">
    <source>
        <dbReference type="PROSITE" id="PS50157"/>
    </source>
</evidence>
<feature type="region of interest" description="Disordered" evidence="6">
    <location>
        <begin position="396"/>
        <end position="444"/>
    </location>
</feature>
<name>A0AAE1TQV7_9EUCA</name>
<dbReference type="FunFam" id="3.30.160.60:FF:002343">
    <property type="entry name" value="Zinc finger protein 33A"/>
    <property type="match status" value="1"/>
</dbReference>
<dbReference type="SUPFAM" id="SSF57667">
    <property type="entry name" value="beta-beta-alpha zinc fingers"/>
    <property type="match status" value="1"/>
</dbReference>
<feature type="region of interest" description="Disordered" evidence="6">
    <location>
        <begin position="108"/>
        <end position="128"/>
    </location>
</feature>
<feature type="domain" description="C2H2-type" evidence="7">
    <location>
        <begin position="493"/>
        <end position="520"/>
    </location>
</feature>
<dbReference type="PROSITE" id="PS00028">
    <property type="entry name" value="ZINC_FINGER_C2H2_1"/>
    <property type="match status" value="2"/>
</dbReference>
<feature type="region of interest" description="Disordered" evidence="6">
    <location>
        <begin position="544"/>
        <end position="638"/>
    </location>
</feature>
<accession>A0AAE1TQV7</accession>
<evidence type="ECO:0000256" key="4">
    <source>
        <dbReference type="ARBA" id="ARBA00022833"/>
    </source>
</evidence>
<keyword evidence="4" id="KW-0862">Zinc</keyword>
<dbReference type="GO" id="GO:0000977">
    <property type="term" value="F:RNA polymerase II transcription regulatory region sequence-specific DNA binding"/>
    <property type="evidence" value="ECO:0007669"/>
    <property type="project" value="TreeGrafter"/>
</dbReference>
<evidence type="ECO:0000256" key="3">
    <source>
        <dbReference type="ARBA" id="ARBA00022771"/>
    </source>
</evidence>
<comment type="caution">
    <text evidence="8">The sequence shown here is derived from an EMBL/GenBank/DDBJ whole genome shotgun (WGS) entry which is preliminary data.</text>
</comment>
<dbReference type="Pfam" id="PF00096">
    <property type="entry name" value="zf-C2H2"/>
    <property type="match status" value="2"/>
</dbReference>
<feature type="region of interest" description="Disordered" evidence="6">
    <location>
        <begin position="49"/>
        <end position="71"/>
    </location>
</feature>
<feature type="compositionally biased region" description="Acidic residues" evidence="6">
    <location>
        <begin position="420"/>
        <end position="437"/>
    </location>
</feature>
<feature type="compositionally biased region" description="Basic and acidic residues" evidence="6">
    <location>
        <begin position="112"/>
        <end position="123"/>
    </location>
</feature>
<reference evidence="8" key="1">
    <citation type="submission" date="2023-11" db="EMBL/GenBank/DDBJ databases">
        <title>Genome assemblies of two species of porcelain crab, Petrolisthes cinctipes and Petrolisthes manimaculis (Anomura: Porcellanidae).</title>
        <authorList>
            <person name="Angst P."/>
        </authorList>
    </citation>
    <scope>NUCLEOTIDE SEQUENCE</scope>
    <source>
        <strain evidence="8">PB745_02</strain>
        <tissue evidence="8">Gill</tissue>
    </source>
</reference>
<dbReference type="AlphaFoldDB" id="A0AAE1TQV7"/>
<dbReference type="Gene3D" id="3.30.160.60">
    <property type="entry name" value="Classic Zinc Finger"/>
    <property type="match status" value="2"/>
</dbReference>
<dbReference type="Proteomes" id="UP001292094">
    <property type="component" value="Unassembled WGS sequence"/>
</dbReference>
<feature type="compositionally biased region" description="Acidic residues" evidence="6">
    <location>
        <begin position="560"/>
        <end position="580"/>
    </location>
</feature>
<keyword evidence="9" id="KW-1185">Reference proteome</keyword>
<dbReference type="FunFam" id="3.30.160.60:FF:000702">
    <property type="entry name" value="Transcription factor E4F1 isoform 1"/>
    <property type="match status" value="1"/>
</dbReference>
<keyword evidence="1" id="KW-0479">Metal-binding</keyword>
<feature type="region of interest" description="Disordered" evidence="6">
    <location>
        <begin position="178"/>
        <end position="212"/>
    </location>
</feature>
<dbReference type="SMART" id="SM00355">
    <property type="entry name" value="ZnF_C2H2"/>
    <property type="match status" value="2"/>
</dbReference>
<dbReference type="PROSITE" id="PS50157">
    <property type="entry name" value="ZINC_FINGER_C2H2_2"/>
    <property type="match status" value="2"/>
</dbReference>
<dbReference type="PANTHER" id="PTHR24379:SF127">
    <property type="entry name" value="BLOODY FINGERS-RELATED"/>
    <property type="match status" value="1"/>
</dbReference>
<dbReference type="GO" id="GO:0005634">
    <property type="term" value="C:nucleus"/>
    <property type="evidence" value="ECO:0007669"/>
    <property type="project" value="TreeGrafter"/>
</dbReference>
<dbReference type="InterPro" id="IPR013087">
    <property type="entry name" value="Znf_C2H2_type"/>
</dbReference>
<gene>
    <name evidence="8" type="ORF">Pmani_035039</name>
</gene>
<keyword evidence="2" id="KW-0677">Repeat</keyword>
<dbReference type="InterPro" id="IPR036236">
    <property type="entry name" value="Znf_C2H2_sf"/>
</dbReference>
<evidence type="ECO:0000256" key="6">
    <source>
        <dbReference type="SAM" id="MobiDB-lite"/>
    </source>
</evidence>
<feature type="compositionally biased region" description="Acidic residues" evidence="6">
    <location>
        <begin position="605"/>
        <end position="614"/>
    </location>
</feature>
<dbReference type="EMBL" id="JAWZYT010004912">
    <property type="protein sequence ID" value="KAK4292174.1"/>
    <property type="molecule type" value="Genomic_DNA"/>
</dbReference>
<feature type="region of interest" description="Disordered" evidence="6">
    <location>
        <begin position="644"/>
        <end position="663"/>
    </location>
</feature>
<evidence type="ECO:0000313" key="8">
    <source>
        <dbReference type="EMBL" id="KAK4292174.1"/>
    </source>
</evidence>
<evidence type="ECO:0000256" key="2">
    <source>
        <dbReference type="ARBA" id="ARBA00022737"/>
    </source>
</evidence>
<feature type="region of interest" description="Disordered" evidence="6">
    <location>
        <begin position="248"/>
        <end position="283"/>
    </location>
</feature>
<sequence>MDQTPQEMLHSLFSFDPSMTENRGHLYPYNYHYGQYPYPYHYPYPHPSTTHTSISPPSHPLPSPSPHHLAGASQGLVTAHSSLSAYGVHSSRPPSGDMRLNSNADALSTQHGAEDLRSDSRGDMRHHRTVPAEQRYLDHLRAISAQPRPPDFRHMPSYSLQPTDLRTQPIDARVYNDVKPLSGDPRPPLNESRLQENDKHMSNVERYNTNRTVESFRYPGNIRTCDAHNSSSVSQDSRLPTNIHRAPVSEAVSSENSRPSYADSPQVGTRDSRPPSNCHESNSLEPVVNQSYCERSSLGASKTAVCGEDLTTRPYLNDNQCGTGMQISTNDNSLVPASAGQNTEISENIGYPEVSTSDTPLEMLSHTLNQHIGEREFQEGPENDRGQFGNKDLPALNNISHENRNNVADDGKTNFGNEFGENEGLDEDGDDEDDFDSEASSTDVELSDVAHEVFNGSLSLSSKPFQCQDCDATFTTKGNLKVHQRIHTGERPYSCEECGKKFSYCASYQSHKLIHSGHRPFKSRIPKLAMKFEDLYEQIPTWPEVLVKQEPQDQPSREQEEQEEEEEQDEYTSLTDDEEQPYIPLNPKVEIKLEEEAMEMKEGQGDMEEDEDESPLLALEESQDGGGSSEGDERQLLEKILASVTQKIGESDSLTSTNTSVAH</sequence>
<feature type="compositionally biased region" description="Polar residues" evidence="6">
    <location>
        <begin position="266"/>
        <end position="283"/>
    </location>
</feature>
<evidence type="ECO:0000256" key="1">
    <source>
        <dbReference type="ARBA" id="ARBA00022723"/>
    </source>
</evidence>
<evidence type="ECO:0000313" key="9">
    <source>
        <dbReference type="Proteomes" id="UP001292094"/>
    </source>
</evidence>
<organism evidence="8 9">
    <name type="scientific">Petrolisthes manimaculis</name>
    <dbReference type="NCBI Taxonomy" id="1843537"/>
    <lineage>
        <taxon>Eukaryota</taxon>
        <taxon>Metazoa</taxon>
        <taxon>Ecdysozoa</taxon>
        <taxon>Arthropoda</taxon>
        <taxon>Crustacea</taxon>
        <taxon>Multicrustacea</taxon>
        <taxon>Malacostraca</taxon>
        <taxon>Eumalacostraca</taxon>
        <taxon>Eucarida</taxon>
        <taxon>Decapoda</taxon>
        <taxon>Pleocyemata</taxon>
        <taxon>Anomura</taxon>
        <taxon>Galatheoidea</taxon>
        <taxon>Porcellanidae</taxon>
        <taxon>Petrolisthes</taxon>
    </lineage>
</organism>
<dbReference type="GO" id="GO:0008270">
    <property type="term" value="F:zinc ion binding"/>
    <property type="evidence" value="ECO:0007669"/>
    <property type="project" value="UniProtKB-KW"/>
</dbReference>
<keyword evidence="3 5" id="KW-0863">Zinc-finger</keyword>
<dbReference type="PANTHER" id="PTHR24379">
    <property type="entry name" value="KRAB AND ZINC FINGER DOMAIN-CONTAINING"/>
    <property type="match status" value="1"/>
</dbReference>
<dbReference type="GO" id="GO:0000981">
    <property type="term" value="F:DNA-binding transcription factor activity, RNA polymerase II-specific"/>
    <property type="evidence" value="ECO:0007669"/>
    <property type="project" value="TreeGrafter"/>
</dbReference>
<proteinExistence type="predicted"/>
<feature type="compositionally biased region" description="Basic and acidic residues" evidence="6">
    <location>
        <begin position="589"/>
        <end position="604"/>
    </location>
</feature>
<protein>
    <recommendedName>
        <fullName evidence="7">C2H2-type domain-containing protein</fullName>
    </recommendedName>
</protein>
<feature type="compositionally biased region" description="Basic and acidic residues" evidence="6">
    <location>
        <begin position="193"/>
        <end position="203"/>
    </location>
</feature>
<evidence type="ECO:0000256" key="5">
    <source>
        <dbReference type="PROSITE-ProRule" id="PRU00042"/>
    </source>
</evidence>